<dbReference type="Gene3D" id="4.10.1000.10">
    <property type="entry name" value="Zinc finger, CCCH-type"/>
    <property type="match status" value="2"/>
</dbReference>
<evidence type="ECO:0000313" key="18">
    <source>
        <dbReference type="EMBL" id="CAK8672811.1"/>
    </source>
</evidence>
<reference evidence="14 27" key="1">
    <citation type="submission" date="2024-02" db="EMBL/GenBank/DDBJ databases">
        <authorList>
            <person name="Daric V."/>
            <person name="Darras S."/>
        </authorList>
    </citation>
    <scope>NUCLEOTIDE SEQUENCE [LARGE SCALE GENOMIC DNA]</scope>
</reference>
<dbReference type="PANTHER" id="PTHR12547">
    <property type="entry name" value="CCCH ZINC FINGER/TIS11-RELATED"/>
    <property type="match status" value="1"/>
</dbReference>
<organism evidence="14 27">
    <name type="scientific">Clavelina lepadiformis</name>
    <name type="common">Light-bulb sea squirt</name>
    <name type="synonym">Ascidia lepadiformis</name>
    <dbReference type="NCBI Taxonomy" id="159417"/>
    <lineage>
        <taxon>Eukaryota</taxon>
        <taxon>Metazoa</taxon>
        <taxon>Chordata</taxon>
        <taxon>Tunicata</taxon>
        <taxon>Ascidiacea</taxon>
        <taxon>Aplousobranchia</taxon>
        <taxon>Clavelinidae</taxon>
        <taxon>Clavelina</taxon>
    </lineage>
</organism>
<dbReference type="SMART" id="SM00356">
    <property type="entry name" value="ZnF_C3H1"/>
    <property type="match status" value="3"/>
</dbReference>
<dbReference type="EMBL" id="CAWYQH010000001">
    <property type="protein sequence ID" value="CAK8672803.1"/>
    <property type="molecule type" value="Genomic_DNA"/>
</dbReference>
<evidence type="ECO:0000313" key="8">
    <source>
        <dbReference type="EMBL" id="CAK8672801.1"/>
    </source>
</evidence>
<dbReference type="EMBL" id="CAWYQH010000001">
    <property type="protein sequence ID" value="CAK8672810.1"/>
    <property type="molecule type" value="Genomic_DNA"/>
</dbReference>
<dbReference type="EMBL" id="CAWYQH010000001">
    <property type="protein sequence ID" value="CAK8672802.1"/>
    <property type="molecule type" value="Genomic_DNA"/>
</dbReference>
<dbReference type="Proteomes" id="UP001642483">
    <property type="component" value="Unassembled WGS sequence"/>
</dbReference>
<dbReference type="EMBL" id="CAWYQH010000001">
    <property type="protein sequence ID" value="CAK8672819.1"/>
    <property type="molecule type" value="Genomic_DNA"/>
</dbReference>
<evidence type="ECO:0000313" key="7">
    <source>
        <dbReference type="EMBL" id="CAK8672800.1"/>
    </source>
</evidence>
<dbReference type="InterPro" id="IPR000571">
    <property type="entry name" value="Znf_CCCH"/>
</dbReference>
<sequence>MDQHRNTWTLFGSKSFEMTALILPSSRDQDFSSPFDDDRVPSQTTFFSPVEAGIEPKPSISEYGAQRSGLCPKYHDEGLCELGPDCPLVHEEKTKYFSSLDPNAPEFFPRSARKSFTALASLERSGNNAEVDILGRRLPYAARHHRYLDSCESSEISKTRRPCAFLQATGTCRYRSTCTFAHEEKEKRTDISTVYKYKTKICERWSRGIAHSAALCTFAHGSSELRSNYDLPPFLY</sequence>
<gene>
    <name evidence="7" type="ORF">CVLEPA_LOCUS2482</name>
    <name evidence="8" type="ORF">CVLEPA_LOCUS2483</name>
    <name evidence="9" type="ORF">CVLEPA_LOCUS2484</name>
    <name evidence="10" type="ORF">CVLEPA_LOCUS2485</name>
    <name evidence="11" type="ORF">CVLEPA_LOCUS2486</name>
    <name evidence="12" type="ORF">CVLEPA_LOCUS2487</name>
    <name evidence="13" type="ORF">CVLEPA_LOCUS2488</name>
    <name evidence="14" type="ORF">CVLEPA_LOCUS2489</name>
    <name evidence="15" type="ORF">CVLEPA_LOCUS2490</name>
    <name evidence="16" type="ORF">CVLEPA_LOCUS2491</name>
    <name evidence="17" type="ORF">CVLEPA_LOCUS2492</name>
    <name evidence="18" type="ORF">CVLEPA_LOCUS2493</name>
    <name evidence="19" type="ORF">CVLEPA_LOCUS2494</name>
    <name evidence="20" type="ORF">CVLEPA_LOCUS2495</name>
    <name evidence="21" type="ORF">CVLEPA_LOCUS2496</name>
    <name evidence="22" type="ORF">CVLEPA_LOCUS2497</name>
    <name evidence="23" type="ORF">CVLEPA_LOCUS2498</name>
    <name evidence="24" type="ORF">CVLEPA_LOCUS2499</name>
    <name evidence="25" type="ORF">CVLEPA_LOCUS2500</name>
    <name evidence="26" type="ORF">CVLEPA_LOCUS2501</name>
</gene>
<evidence type="ECO:0000313" key="12">
    <source>
        <dbReference type="EMBL" id="CAK8672805.1"/>
    </source>
</evidence>
<keyword evidence="4 5" id="KW-0862">Zinc</keyword>
<dbReference type="EMBL" id="CAWYQH010000001">
    <property type="protein sequence ID" value="CAK8672804.1"/>
    <property type="molecule type" value="Genomic_DNA"/>
</dbReference>
<dbReference type="EMBL" id="CAWYQH010000001">
    <property type="protein sequence ID" value="CAK8672801.1"/>
    <property type="molecule type" value="Genomic_DNA"/>
</dbReference>
<keyword evidence="1 5" id="KW-0479">Metal-binding</keyword>
<evidence type="ECO:0000313" key="9">
    <source>
        <dbReference type="EMBL" id="CAK8672802.1"/>
    </source>
</evidence>
<dbReference type="EMBL" id="CAWYQH010000001">
    <property type="protein sequence ID" value="CAK8672816.1"/>
    <property type="molecule type" value="Genomic_DNA"/>
</dbReference>
<keyword evidence="27" id="KW-1185">Reference proteome</keyword>
<evidence type="ECO:0000259" key="6">
    <source>
        <dbReference type="PROSITE" id="PS50103"/>
    </source>
</evidence>
<dbReference type="PROSITE" id="PS50103">
    <property type="entry name" value="ZF_C3H1"/>
    <property type="match status" value="3"/>
</dbReference>
<evidence type="ECO:0000313" key="26">
    <source>
        <dbReference type="EMBL" id="CAK8672819.1"/>
    </source>
</evidence>
<evidence type="ECO:0000313" key="10">
    <source>
        <dbReference type="EMBL" id="CAK8672803.1"/>
    </source>
</evidence>
<evidence type="ECO:0000313" key="14">
    <source>
        <dbReference type="EMBL" id="CAK8672807.1"/>
    </source>
</evidence>
<evidence type="ECO:0000313" key="21">
    <source>
        <dbReference type="EMBL" id="CAK8672814.1"/>
    </source>
</evidence>
<dbReference type="InterPro" id="IPR036855">
    <property type="entry name" value="Znf_CCCH_sf"/>
</dbReference>
<evidence type="ECO:0000313" key="22">
    <source>
        <dbReference type="EMBL" id="CAK8672815.1"/>
    </source>
</evidence>
<feature type="zinc finger region" description="C3H1-type" evidence="5">
    <location>
        <begin position="196"/>
        <end position="223"/>
    </location>
</feature>
<dbReference type="EMBL" id="CAWYQH010000001">
    <property type="protein sequence ID" value="CAK8672813.1"/>
    <property type="molecule type" value="Genomic_DNA"/>
</dbReference>
<feature type="domain" description="C3H1-type" evidence="6">
    <location>
        <begin position="65"/>
        <end position="93"/>
    </location>
</feature>
<name>A0ABP0EZ91_CLALP</name>
<evidence type="ECO:0000256" key="4">
    <source>
        <dbReference type="ARBA" id="ARBA00022833"/>
    </source>
</evidence>
<feature type="domain" description="C3H1-type" evidence="6">
    <location>
        <begin position="196"/>
        <end position="223"/>
    </location>
</feature>
<evidence type="ECO:0000313" key="11">
    <source>
        <dbReference type="EMBL" id="CAK8672804.1"/>
    </source>
</evidence>
<dbReference type="EMBL" id="CAWYQH010000001">
    <property type="protein sequence ID" value="CAK8672807.1"/>
    <property type="molecule type" value="Genomic_DNA"/>
</dbReference>
<dbReference type="EMBL" id="CAWYQH010000001">
    <property type="protein sequence ID" value="CAK8672814.1"/>
    <property type="molecule type" value="Genomic_DNA"/>
</dbReference>
<dbReference type="EMBL" id="CAWYQH010000001">
    <property type="protein sequence ID" value="CAK8672812.1"/>
    <property type="molecule type" value="Genomic_DNA"/>
</dbReference>
<evidence type="ECO:0000313" key="23">
    <source>
        <dbReference type="EMBL" id="CAK8672816.1"/>
    </source>
</evidence>
<evidence type="ECO:0000256" key="3">
    <source>
        <dbReference type="ARBA" id="ARBA00022771"/>
    </source>
</evidence>
<evidence type="ECO:0000313" key="19">
    <source>
        <dbReference type="EMBL" id="CAK8672812.1"/>
    </source>
</evidence>
<dbReference type="PANTHER" id="PTHR12547:SF18">
    <property type="entry name" value="PROTEIN TIS11"/>
    <property type="match status" value="1"/>
</dbReference>
<keyword evidence="3 5" id="KW-0863">Zinc-finger</keyword>
<dbReference type="EMBL" id="CAWYQH010000001">
    <property type="protein sequence ID" value="CAK8672808.1"/>
    <property type="molecule type" value="Genomic_DNA"/>
</dbReference>
<evidence type="ECO:0000313" key="15">
    <source>
        <dbReference type="EMBL" id="CAK8672808.1"/>
    </source>
</evidence>
<evidence type="ECO:0000313" key="20">
    <source>
        <dbReference type="EMBL" id="CAK8672813.1"/>
    </source>
</evidence>
<evidence type="ECO:0000256" key="1">
    <source>
        <dbReference type="ARBA" id="ARBA00022723"/>
    </source>
</evidence>
<dbReference type="SUPFAM" id="SSF90229">
    <property type="entry name" value="CCCH zinc finger"/>
    <property type="match status" value="2"/>
</dbReference>
<dbReference type="InterPro" id="IPR045877">
    <property type="entry name" value="ZFP36-like"/>
</dbReference>
<dbReference type="EMBL" id="CAWYQH010000001">
    <property type="protein sequence ID" value="CAK8672817.1"/>
    <property type="molecule type" value="Genomic_DNA"/>
</dbReference>
<dbReference type="EMBL" id="CAWYQH010000001">
    <property type="protein sequence ID" value="CAK8672815.1"/>
    <property type="molecule type" value="Genomic_DNA"/>
</dbReference>
<evidence type="ECO:0000313" key="27">
    <source>
        <dbReference type="Proteomes" id="UP001642483"/>
    </source>
</evidence>
<protein>
    <recommendedName>
        <fullName evidence="6">C3H1-type domain-containing protein</fullName>
    </recommendedName>
</protein>
<feature type="zinc finger region" description="C3H1-type" evidence="5">
    <location>
        <begin position="65"/>
        <end position="93"/>
    </location>
</feature>
<dbReference type="EMBL" id="CAWYQH010000001">
    <property type="protein sequence ID" value="CAK8672800.1"/>
    <property type="molecule type" value="Genomic_DNA"/>
</dbReference>
<evidence type="ECO:0000313" key="13">
    <source>
        <dbReference type="EMBL" id="CAK8672806.1"/>
    </source>
</evidence>
<evidence type="ECO:0000313" key="16">
    <source>
        <dbReference type="EMBL" id="CAK8672809.1"/>
    </source>
</evidence>
<dbReference type="Pfam" id="PF00642">
    <property type="entry name" value="zf-CCCH"/>
    <property type="match status" value="1"/>
</dbReference>
<dbReference type="EMBL" id="CAWYQH010000001">
    <property type="protein sequence ID" value="CAK8672809.1"/>
    <property type="molecule type" value="Genomic_DNA"/>
</dbReference>
<evidence type="ECO:0000313" key="25">
    <source>
        <dbReference type="EMBL" id="CAK8672818.1"/>
    </source>
</evidence>
<proteinExistence type="predicted"/>
<feature type="domain" description="C3H1-type" evidence="6">
    <location>
        <begin position="157"/>
        <end position="185"/>
    </location>
</feature>
<evidence type="ECO:0000313" key="24">
    <source>
        <dbReference type="EMBL" id="CAK8672817.1"/>
    </source>
</evidence>
<evidence type="ECO:0000313" key="17">
    <source>
        <dbReference type="EMBL" id="CAK8672810.1"/>
    </source>
</evidence>
<evidence type="ECO:0000256" key="2">
    <source>
        <dbReference type="ARBA" id="ARBA00022737"/>
    </source>
</evidence>
<accession>A0ABP0EZ91</accession>
<dbReference type="EMBL" id="CAWYQH010000001">
    <property type="protein sequence ID" value="CAK8672805.1"/>
    <property type="molecule type" value="Genomic_DNA"/>
</dbReference>
<evidence type="ECO:0000256" key="5">
    <source>
        <dbReference type="PROSITE-ProRule" id="PRU00723"/>
    </source>
</evidence>
<keyword evidence="2" id="KW-0677">Repeat</keyword>
<dbReference type="EMBL" id="CAWYQH010000001">
    <property type="protein sequence ID" value="CAK8672811.1"/>
    <property type="molecule type" value="Genomic_DNA"/>
</dbReference>
<feature type="zinc finger region" description="C3H1-type" evidence="5">
    <location>
        <begin position="157"/>
        <end position="185"/>
    </location>
</feature>
<dbReference type="EMBL" id="CAWYQH010000001">
    <property type="protein sequence ID" value="CAK8672806.1"/>
    <property type="molecule type" value="Genomic_DNA"/>
</dbReference>
<dbReference type="EMBL" id="CAWYQH010000001">
    <property type="protein sequence ID" value="CAK8672818.1"/>
    <property type="molecule type" value="Genomic_DNA"/>
</dbReference>
<comment type="caution">
    <text evidence="14">The sequence shown here is derived from an EMBL/GenBank/DDBJ whole genome shotgun (WGS) entry which is preliminary data.</text>
</comment>